<dbReference type="Proteomes" id="UP001146469">
    <property type="component" value="Unassembled WGS sequence"/>
</dbReference>
<comment type="caution">
    <text evidence="2">The sequence shown here is derived from an EMBL/GenBank/DDBJ whole genome shotgun (WGS) entry which is preliminary data.</text>
</comment>
<feature type="domain" description="CinA C-terminal" evidence="1">
    <location>
        <begin position="6"/>
        <end position="131"/>
    </location>
</feature>
<dbReference type="AlphaFoldDB" id="A0A9X3RFW6"/>
<dbReference type="InterPro" id="IPR008136">
    <property type="entry name" value="CinA_C"/>
</dbReference>
<gene>
    <name evidence="2" type="ORF">L8V00_03135</name>
</gene>
<dbReference type="Pfam" id="PF02464">
    <property type="entry name" value="CinA"/>
    <property type="match status" value="1"/>
</dbReference>
<name>A0A9X3RFW6_9CORY</name>
<keyword evidence="3" id="KW-1185">Reference proteome</keyword>
<sequence length="171" mass="17726">MTVNPAAEHLVREFTRRGLTIATAESLTAGLCSATIAEVPGASAVLRGGVIVYATELKHDLAGVSEETLRAHGPVAAETAAELAKGAARRCGADVGVALTGVAGPDPQDGHPVGEVFIAVYDSARGARVENLYAEYVRLVNEGEFAGLDAAQLRAKIRQFSVNRALEMASA</sequence>
<dbReference type="InterPro" id="IPR036653">
    <property type="entry name" value="CinA-like_C"/>
</dbReference>
<dbReference type="EMBL" id="JAKMUT010000002">
    <property type="protein sequence ID" value="MCZ9289203.1"/>
    <property type="molecule type" value="Genomic_DNA"/>
</dbReference>
<dbReference type="Gene3D" id="3.90.950.20">
    <property type="entry name" value="CinA-like"/>
    <property type="match status" value="1"/>
</dbReference>
<evidence type="ECO:0000313" key="2">
    <source>
        <dbReference type="EMBL" id="MCZ9289203.1"/>
    </source>
</evidence>
<dbReference type="NCBIfam" id="TIGR00199">
    <property type="entry name" value="PncC_domain"/>
    <property type="match status" value="1"/>
</dbReference>
<accession>A0A9X3RFW6</accession>
<dbReference type="RefSeq" id="WP_034987719.1">
    <property type="nucleotide sequence ID" value="NZ_JAKMUT010000002.1"/>
</dbReference>
<evidence type="ECO:0000259" key="1">
    <source>
        <dbReference type="Pfam" id="PF02464"/>
    </source>
</evidence>
<evidence type="ECO:0000313" key="3">
    <source>
        <dbReference type="Proteomes" id="UP001146469"/>
    </source>
</evidence>
<reference evidence="2" key="1">
    <citation type="submission" date="2022-02" db="EMBL/GenBank/DDBJ databases">
        <title>Corynebacterium sp. from urogenital microbiome.</title>
        <authorList>
            <person name="Cappelli E.A."/>
            <person name="Ribeiro T.G."/>
            <person name="Peixe L."/>
        </authorList>
    </citation>
    <scope>NUCLEOTIDE SEQUENCE</scope>
    <source>
        <strain evidence="2">C8Ua_174</strain>
    </source>
</reference>
<proteinExistence type="predicted"/>
<protein>
    <submittedName>
        <fullName evidence="2">Nicotinamide-nucleotide amidohydrolase family protein</fullName>
    </submittedName>
</protein>
<dbReference type="SUPFAM" id="SSF142433">
    <property type="entry name" value="CinA-like"/>
    <property type="match status" value="1"/>
</dbReference>
<organism evidence="2 3">
    <name type="scientific">Corynebacterium evansiae</name>
    <dbReference type="NCBI Taxonomy" id="2913499"/>
    <lineage>
        <taxon>Bacteria</taxon>
        <taxon>Bacillati</taxon>
        <taxon>Actinomycetota</taxon>
        <taxon>Actinomycetes</taxon>
        <taxon>Mycobacteriales</taxon>
        <taxon>Corynebacteriaceae</taxon>
        <taxon>Corynebacterium</taxon>
    </lineage>
</organism>